<feature type="domain" description="Signal transduction histidine kinase internal region" evidence="2">
    <location>
        <begin position="161"/>
        <end position="240"/>
    </location>
</feature>
<dbReference type="SUPFAM" id="SSF55874">
    <property type="entry name" value="ATPase domain of HSP90 chaperone/DNA topoisomerase II/histidine kinase"/>
    <property type="match status" value="1"/>
</dbReference>
<dbReference type="Proteomes" id="UP000298656">
    <property type="component" value="Chromosome 2"/>
</dbReference>
<evidence type="ECO:0000259" key="2">
    <source>
        <dbReference type="Pfam" id="PF06580"/>
    </source>
</evidence>
<accession>A0A4P8J6V3</accession>
<dbReference type="Pfam" id="PF06580">
    <property type="entry name" value="His_kinase"/>
    <property type="match status" value="1"/>
</dbReference>
<keyword evidence="1" id="KW-0472">Membrane</keyword>
<dbReference type="EMBL" id="CP040078">
    <property type="protein sequence ID" value="QCP54809.1"/>
    <property type="molecule type" value="Genomic_DNA"/>
</dbReference>
<feature type="transmembrane region" description="Helical" evidence="1">
    <location>
        <begin position="111"/>
        <end position="135"/>
    </location>
</feature>
<evidence type="ECO:0000313" key="3">
    <source>
        <dbReference type="EMBL" id="QCP54809.1"/>
    </source>
</evidence>
<name>A0A4P8J6V3_9BURK</name>
<sequence length="396" mass="42385">MQSKLASTRFAKSRYGSKVLYWVGIVLANSLIGIAFWTKSQHDPVLPYFVISNAIGLTACFISWLLNRITKRPIGVVPRVLIVAPLAVVIGVEITARTIGHIPSLIEHAKLATWINFAPSFLVAAACVSLFSLFYQSAQMRATLETERREAAELRQSETAARLALLQAQIEPHFLFNTLANVQSLIERDPARASAMLDSLNRYLRASLGRTRKPASALAEELELVDALLHIASMRLGDRLRYRISVPDALRQLTLPPLLLQPLVENALLHGIEPAIDGGEILVTAKRDGAMLELSVIDTGMGLGHNKNLHGGVGLSNVRARLNSLYGEAGRLTIVNNTGAVGGVYGPEGSSLAGDATAPSGSALLDAPAAAASLAAGTRTFNAARGVTATLRIPIR</sequence>
<dbReference type="GO" id="GO:0000155">
    <property type="term" value="F:phosphorelay sensor kinase activity"/>
    <property type="evidence" value="ECO:0007669"/>
    <property type="project" value="InterPro"/>
</dbReference>
<dbReference type="AlphaFoldDB" id="A0A4P8J6V3"/>
<dbReference type="PANTHER" id="PTHR34220:SF9">
    <property type="entry name" value="SIGNAL TRANSDUCTION HISTIDINE KINASE INTERNAL REGION DOMAIN-CONTAINING PROTEIN"/>
    <property type="match status" value="1"/>
</dbReference>
<feature type="transmembrane region" description="Helical" evidence="1">
    <location>
        <begin position="20"/>
        <end position="39"/>
    </location>
</feature>
<feature type="transmembrane region" description="Helical" evidence="1">
    <location>
        <begin position="78"/>
        <end position="99"/>
    </location>
</feature>
<organism evidence="3 4">
    <name type="scientific">Trinickia violacea</name>
    <dbReference type="NCBI Taxonomy" id="2571746"/>
    <lineage>
        <taxon>Bacteria</taxon>
        <taxon>Pseudomonadati</taxon>
        <taxon>Pseudomonadota</taxon>
        <taxon>Betaproteobacteria</taxon>
        <taxon>Burkholderiales</taxon>
        <taxon>Burkholderiaceae</taxon>
        <taxon>Trinickia</taxon>
    </lineage>
</organism>
<dbReference type="InterPro" id="IPR050640">
    <property type="entry name" value="Bact_2-comp_sensor_kinase"/>
</dbReference>
<keyword evidence="4" id="KW-1185">Reference proteome</keyword>
<protein>
    <submittedName>
        <fullName evidence="3">Histidine kinase</fullName>
    </submittedName>
</protein>
<dbReference type="InterPro" id="IPR010559">
    <property type="entry name" value="Sig_transdc_His_kin_internal"/>
</dbReference>
<dbReference type="OrthoDB" id="2514702at2"/>
<dbReference type="Gene3D" id="3.30.565.10">
    <property type="entry name" value="Histidine kinase-like ATPase, C-terminal domain"/>
    <property type="match status" value="1"/>
</dbReference>
<keyword evidence="3" id="KW-0418">Kinase</keyword>
<keyword evidence="3" id="KW-0808">Transferase</keyword>
<dbReference type="GO" id="GO:0016020">
    <property type="term" value="C:membrane"/>
    <property type="evidence" value="ECO:0007669"/>
    <property type="project" value="InterPro"/>
</dbReference>
<dbReference type="PANTHER" id="PTHR34220">
    <property type="entry name" value="SENSOR HISTIDINE KINASE YPDA"/>
    <property type="match status" value="1"/>
</dbReference>
<reference evidence="3 4" key="1">
    <citation type="submission" date="2019-05" db="EMBL/GenBank/DDBJ databases">
        <title>Burkholderia sp. DHOD12, isolated from subtropical forest soil.</title>
        <authorList>
            <person name="Gao Z.-H."/>
            <person name="Qiu L.-H."/>
        </authorList>
    </citation>
    <scope>NUCLEOTIDE SEQUENCE [LARGE SCALE GENOMIC DNA]</scope>
    <source>
        <strain evidence="3 4">DHOD12</strain>
    </source>
</reference>
<keyword evidence="1" id="KW-1133">Transmembrane helix</keyword>
<dbReference type="RefSeq" id="WP_137337567.1">
    <property type="nucleotide sequence ID" value="NZ_CP040078.1"/>
</dbReference>
<feature type="transmembrane region" description="Helical" evidence="1">
    <location>
        <begin position="45"/>
        <end position="66"/>
    </location>
</feature>
<keyword evidence="1" id="KW-0812">Transmembrane</keyword>
<evidence type="ECO:0000256" key="1">
    <source>
        <dbReference type="SAM" id="Phobius"/>
    </source>
</evidence>
<dbReference type="KEGG" id="tvl:FAZ95_23555"/>
<gene>
    <name evidence="3" type="ORF">FAZ95_23555</name>
</gene>
<dbReference type="InterPro" id="IPR036890">
    <property type="entry name" value="HATPase_C_sf"/>
</dbReference>
<proteinExistence type="predicted"/>
<evidence type="ECO:0000313" key="4">
    <source>
        <dbReference type="Proteomes" id="UP000298656"/>
    </source>
</evidence>